<keyword evidence="1" id="KW-1133">Transmembrane helix</keyword>
<gene>
    <name evidence="2" type="ORF">IAC61_05505</name>
</gene>
<name>A0A9D9DHA3_9FIRM</name>
<keyword evidence="1" id="KW-0472">Membrane</keyword>
<dbReference type="AlphaFoldDB" id="A0A9D9DHA3"/>
<keyword evidence="1" id="KW-0812">Transmembrane</keyword>
<comment type="caution">
    <text evidence="2">The sequence shown here is derived from an EMBL/GenBank/DDBJ whole genome shotgun (WGS) entry which is preliminary data.</text>
</comment>
<organism evidence="2 3">
    <name type="scientific">Candidatus Alloenteromonas pullistercoris</name>
    <dbReference type="NCBI Taxonomy" id="2840785"/>
    <lineage>
        <taxon>Bacteria</taxon>
        <taxon>Bacillati</taxon>
        <taxon>Bacillota</taxon>
        <taxon>Bacillota incertae sedis</taxon>
        <taxon>Candidatus Alloenteromonas</taxon>
    </lineage>
</organism>
<feature type="transmembrane region" description="Helical" evidence="1">
    <location>
        <begin position="206"/>
        <end position="228"/>
    </location>
</feature>
<feature type="transmembrane region" description="Helical" evidence="1">
    <location>
        <begin position="104"/>
        <end position="122"/>
    </location>
</feature>
<evidence type="ECO:0000313" key="2">
    <source>
        <dbReference type="EMBL" id="MBO8426748.1"/>
    </source>
</evidence>
<feature type="transmembrane region" description="Helical" evidence="1">
    <location>
        <begin position="162"/>
        <end position="185"/>
    </location>
</feature>
<dbReference type="EMBL" id="JADINA010000034">
    <property type="protein sequence ID" value="MBO8426748.1"/>
    <property type="molecule type" value="Genomic_DNA"/>
</dbReference>
<proteinExistence type="predicted"/>
<feature type="transmembrane region" description="Helical" evidence="1">
    <location>
        <begin position="78"/>
        <end position="98"/>
    </location>
</feature>
<accession>A0A9D9DHA3</accession>
<feature type="transmembrane region" description="Helical" evidence="1">
    <location>
        <begin position="22"/>
        <end position="40"/>
    </location>
</feature>
<feature type="transmembrane region" description="Helical" evidence="1">
    <location>
        <begin position="134"/>
        <end position="156"/>
    </location>
</feature>
<dbReference type="Proteomes" id="UP000823634">
    <property type="component" value="Unassembled WGS sequence"/>
</dbReference>
<reference evidence="2" key="2">
    <citation type="journal article" date="2021" name="PeerJ">
        <title>Extensive microbial diversity within the chicken gut microbiome revealed by metagenomics and culture.</title>
        <authorList>
            <person name="Gilroy R."/>
            <person name="Ravi A."/>
            <person name="Getino M."/>
            <person name="Pursley I."/>
            <person name="Horton D.L."/>
            <person name="Alikhan N.F."/>
            <person name="Baker D."/>
            <person name="Gharbi K."/>
            <person name="Hall N."/>
            <person name="Watson M."/>
            <person name="Adriaenssens E.M."/>
            <person name="Foster-Nyarko E."/>
            <person name="Jarju S."/>
            <person name="Secka A."/>
            <person name="Antonio M."/>
            <person name="Oren A."/>
            <person name="Chaudhuri R.R."/>
            <person name="La Ragione R."/>
            <person name="Hildebrand F."/>
            <person name="Pallen M.J."/>
        </authorList>
    </citation>
    <scope>NUCLEOTIDE SEQUENCE</scope>
    <source>
        <strain evidence="2">17113</strain>
    </source>
</reference>
<evidence type="ECO:0000256" key="1">
    <source>
        <dbReference type="SAM" id="Phobius"/>
    </source>
</evidence>
<protein>
    <submittedName>
        <fullName evidence="2">Uncharacterized protein</fullName>
    </submittedName>
</protein>
<evidence type="ECO:0000313" key="3">
    <source>
        <dbReference type="Proteomes" id="UP000823634"/>
    </source>
</evidence>
<sequence>MAKKKTYVESVKKEAEPKWVKALRYSAASVLIAAGLGLSIASNYCEPLSSPFWSIFIFALLFVGILFMIFCREKQLPLLSLFYVTIADCLIFLPLFASAKICSLVTWLYALLGLGLTVFVKLKKKKDYELKNEFEAWVFIPALLCILPSALFVLKADFDSGFAFWLPCLIVSFLAGVIMLSYCLIRKKQDNGQMPKKSKYPAWLRYTGFSLTAFFFAFLLAWDSLLVVNVCFDFSQGEVNSFAIVDKDVDIGTRHVPTTYNLKIEIDGDERSIKVPKHVYDAKEIGSSIEVSYYDGLLGESYYIYAGYVF</sequence>
<reference evidence="2" key="1">
    <citation type="submission" date="2020-10" db="EMBL/GenBank/DDBJ databases">
        <authorList>
            <person name="Gilroy R."/>
        </authorList>
    </citation>
    <scope>NUCLEOTIDE SEQUENCE</scope>
    <source>
        <strain evidence="2">17113</strain>
    </source>
</reference>
<feature type="transmembrane region" description="Helical" evidence="1">
    <location>
        <begin position="52"/>
        <end position="71"/>
    </location>
</feature>